<proteinExistence type="predicted"/>
<name>A0A6A6HRS8_9PLEO</name>
<organism evidence="2 3">
    <name type="scientific">Trematosphaeria pertusa</name>
    <dbReference type="NCBI Taxonomy" id="390896"/>
    <lineage>
        <taxon>Eukaryota</taxon>
        <taxon>Fungi</taxon>
        <taxon>Dikarya</taxon>
        <taxon>Ascomycota</taxon>
        <taxon>Pezizomycotina</taxon>
        <taxon>Dothideomycetes</taxon>
        <taxon>Pleosporomycetidae</taxon>
        <taxon>Pleosporales</taxon>
        <taxon>Massarineae</taxon>
        <taxon>Trematosphaeriaceae</taxon>
        <taxon>Trematosphaeria</taxon>
    </lineage>
</organism>
<dbReference type="RefSeq" id="XP_033675257.1">
    <property type="nucleotide sequence ID" value="XM_033820990.1"/>
</dbReference>
<accession>A0A6A6HRS8</accession>
<protein>
    <submittedName>
        <fullName evidence="2">Uncharacterized protein</fullName>
    </submittedName>
</protein>
<evidence type="ECO:0000313" key="3">
    <source>
        <dbReference type="Proteomes" id="UP000800094"/>
    </source>
</evidence>
<dbReference type="AlphaFoldDB" id="A0A6A6HRS8"/>
<dbReference type="Proteomes" id="UP000800094">
    <property type="component" value="Unassembled WGS sequence"/>
</dbReference>
<dbReference type="GeneID" id="54574320"/>
<sequence>MCRVRFWRNVVRPHHGSPVSNDASWTHCRVRMQVIGIRRKAAGEGRKRNSTTGPKSRRKATNEEVRDVSSLVRVDVHDIPFTAVSPFPSFDAFTHRNEAYVHRWTSKQHLKMARATQNGHPEQSAMEVGEESRITDHKLLGYSVPKG</sequence>
<dbReference type="EMBL" id="ML987222">
    <property type="protein sequence ID" value="KAF2240253.1"/>
    <property type="molecule type" value="Genomic_DNA"/>
</dbReference>
<evidence type="ECO:0000256" key="1">
    <source>
        <dbReference type="SAM" id="MobiDB-lite"/>
    </source>
</evidence>
<feature type="region of interest" description="Disordered" evidence="1">
    <location>
        <begin position="37"/>
        <end position="65"/>
    </location>
</feature>
<reference evidence="2" key="1">
    <citation type="journal article" date="2020" name="Stud. Mycol.">
        <title>101 Dothideomycetes genomes: a test case for predicting lifestyles and emergence of pathogens.</title>
        <authorList>
            <person name="Haridas S."/>
            <person name="Albert R."/>
            <person name="Binder M."/>
            <person name="Bloem J."/>
            <person name="Labutti K."/>
            <person name="Salamov A."/>
            <person name="Andreopoulos B."/>
            <person name="Baker S."/>
            <person name="Barry K."/>
            <person name="Bills G."/>
            <person name="Bluhm B."/>
            <person name="Cannon C."/>
            <person name="Castanera R."/>
            <person name="Culley D."/>
            <person name="Daum C."/>
            <person name="Ezra D."/>
            <person name="Gonzalez J."/>
            <person name="Henrissat B."/>
            <person name="Kuo A."/>
            <person name="Liang C."/>
            <person name="Lipzen A."/>
            <person name="Lutzoni F."/>
            <person name="Magnuson J."/>
            <person name="Mondo S."/>
            <person name="Nolan M."/>
            <person name="Ohm R."/>
            <person name="Pangilinan J."/>
            <person name="Park H.-J."/>
            <person name="Ramirez L."/>
            <person name="Alfaro M."/>
            <person name="Sun H."/>
            <person name="Tritt A."/>
            <person name="Yoshinaga Y."/>
            <person name="Zwiers L.-H."/>
            <person name="Turgeon B."/>
            <person name="Goodwin S."/>
            <person name="Spatafora J."/>
            <person name="Crous P."/>
            <person name="Grigoriev I."/>
        </authorList>
    </citation>
    <scope>NUCLEOTIDE SEQUENCE</scope>
    <source>
        <strain evidence="2">CBS 122368</strain>
    </source>
</reference>
<evidence type="ECO:0000313" key="2">
    <source>
        <dbReference type="EMBL" id="KAF2240253.1"/>
    </source>
</evidence>
<keyword evidence="3" id="KW-1185">Reference proteome</keyword>
<gene>
    <name evidence="2" type="ORF">BU26DRAFT_239343</name>
</gene>